<dbReference type="Gene3D" id="3.40.50.300">
    <property type="entry name" value="P-loop containing nucleotide triphosphate hydrolases"/>
    <property type="match status" value="1"/>
</dbReference>
<evidence type="ECO:0000259" key="8">
    <source>
        <dbReference type="Pfam" id="PF01656"/>
    </source>
</evidence>
<dbReference type="InterPro" id="IPR004459">
    <property type="entry name" value="CobQ_synth"/>
</dbReference>
<evidence type="ECO:0000256" key="5">
    <source>
        <dbReference type="ARBA" id="ARBA00022962"/>
    </source>
</evidence>
<dbReference type="AlphaFoldDB" id="F0QVD1"/>
<comment type="similarity">
    <text evidence="2 7">Belongs to the CobB/CobQ family. CobQ subfamily.</text>
</comment>
<feature type="active site" description="Nucleophile" evidence="7">
    <location>
        <position position="341"/>
    </location>
</feature>
<keyword evidence="4 7" id="KW-0169">Cobalamin biosynthesis</keyword>
<dbReference type="InterPro" id="IPR002586">
    <property type="entry name" value="CobQ/CobB/MinD/ParA_Nub-bd_dom"/>
</dbReference>
<evidence type="ECO:0000313" key="11">
    <source>
        <dbReference type="Proteomes" id="UP000007485"/>
    </source>
</evidence>
<dbReference type="InterPro" id="IPR011698">
    <property type="entry name" value="GATase_3"/>
</dbReference>
<dbReference type="NCBIfam" id="TIGR00313">
    <property type="entry name" value="cobQ"/>
    <property type="match status" value="1"/>
</dbReference>
<evidence type="ECO:0000256" key="1">
    <source>
        <dbReference type="ARBA" id="ARBA00004953"/>
    </source>
</evidence>
<dbReference type="SUPFAM" id="SSF52317">
    <property type="entry name" value="Class I glutamine amidotransferase-like"/>
    <property type="match status" value="1"/>
</dbReference>
<dbReference type="eggNOG" id="arCOG00105">
    <property type="taxonomic scope" value="Archaea"/>
</dbReference>
<dbReference type="PANTHER" id="PTHR21343">
    <property type="entry name" value="DETHIOBIOTIN SYNTHETASE"/>
    <property type="match status" value="1"/>
</dbReference>
<organism evidence="10 11">
    <name type="scientific">Vulcanisaeta moutnovskia (strain 768-28)</name>
    <dbReference type="NCBI Taxonomy" id="985053"/>
    <lineage>
        <taxon>Archaea</taxon>
        <taxon>Thermoproteota</taxon>
        <taxon>Thermoprotei</taxon>
        <taxon>Thermoproteales</taxon>
        <taxon>Thermoproteaceae</taxon>
        <taxon>Vulcanisaeta</taxon>
    </lineage>
</organism>
<keyword evidence="11" id="KW-1185">Reference proteome</keyword>
<comment type="function">
    <text evidence="6 7">Catalyzes amidations at positions B, D, E, and G on adenosylcobyrinic A,C-diamide. NH(2) groups are provided by glutamine, and one molecule of ATP is hydrogenolyzed for each amidation.</text>
</comment>
<dbReference type="STRING" id="985053.VMUT_1832"/>
<dbReference type="Pfam" id="PF01656">
    <property type="entry name" value="CbiA"/>
    <property type="match status" value="1"/>
</dbReference>
<dbReference type="UniPathway" id="UPA00148"/>
<dbReference type="PANTHER" id="PTHR21343:SF1">
    <property type="entry name" value="COBYRIC ACID SYNTHASE"/>
    <property type="match status" value="1"/>
</dbReference>
<dbReference type="Pfam" id="PF07685">
    <property type="entry name" value="GATase_3"/>
    <property type="match status" value="1"/>
</dbReference>
<evidence type="ECO:0000256" key="2">
    <source>
        <dbReference type="ARBA" id="ARBA00006205"/>
    </source>
</evidence>
<sequence length="508" mass="56024">MVRIILPYIISLSVNVFIVSTMSDSGKTVIVSALLRILSTRGFHVSPFKAQNMSLNSYPSIEGGEIALAQAMQAYVAGVKPSIYHNPVLIKPMSSTKAEYIILGKSRAQLLFNEYLNNGAIRRLAINAVKASIRKLTEDFDLVIGEGAGSAYEPNLVSRDIANFRPAEWLRANVFVVLDIDRGGSFIQGLGLMSSLPPRWRKLVKGFIINKFRGDEKLLGTAIKWLEKKTGKPVLGVLPYVDDLWLWPEDSMDLRPIGNGPLDIALIAYPYVSNFNDIYSLILEDDVTVRIVRSPRELGEPHLIILPGSKNVVASLEWMRRVGLDKALMKFKGSAVILGICGGFQAMGKVLSDPYGLEAGIPGNYDGLGLINVNTIYGADKIVSLSRAVGLRGEIEGVEISGYEIHRGVPQYVGDDPLIVIRERNGRDVEQKDGVFREEDLMIGITLHDSLGDPIFRNFVLNMAREVAGLPKRNSLELSSIELLLRQIDKFSSIIKNTLDIDSMINDG</sequence>
<dbReference type="Gene3D" id="3.40.50.880">
    <property type="match status" value="1"/>
</dbReference>
<gene>
    <name evidence="7" type="primary">cobQ</name>
    <name evidence="10" type="ordered locus">VMUT_1832</name>
</gene>
<dbReference type="EMBL" id="CP002529">
    <property type="protein sequence ID" value="ADY02033.1"/>
    <property type="molecule type" value="Genomic_DNA"/>
</dbReference>
<reference evidence="10 11" key="1">
    <citation type="journal article" date="2011" name="J. Bacteriol.">
        <title>Complete genome sequence of 'Vulcanisaeta moutnovskia' strain 768-28, a novel member of the hyperthermophilic crenarchaeal genus vulcanisaeta.</title>
        <authorList>
            <person name="Gumerov V.M."/>
            <person name="Mardanov A.V."/>
            <person name="Beletsky A.V."/>
            <person name="Prokofeva M.I."/>
            <person name="Bonch-Osmolovskaya E.A."/>
            <person name="Ravin N.V."/>
            <person name="Skryabin K.G."/>
        </authorList>
    </citation>
    <scope>NUCLEOTIDE SEQUENCE [LARGE SCALE GENOMIC DNA]</scope>
    <source>
        <strain evidence="10 11">768-28</strain>
    </source>
</reference>
<dbReference type="SUPFAM" id="SSF52540">
    <property type="entry name" value="P-loop containing nucleoside triphosphate hydrolases"/>
    <property type="match status" value="1"/>
</dbReference>
<accession>F0QVD1</accession>
<feature type="active site" evidence="7">
    <location>
        <position position="448"/>
    </location>
</feature>
<evidence type="ECO:0000256" key="7">
    <source>
        <dbReference type="HAMAP-Rule" id="MF_00028"/>
    </source>
</evidence>
<dbReference type="NCBIfam" id="NF001989">
    <property type="entry name" value="PRK00784.1"/>
    <property type="match status" value="1"/>
</dbReference>
<dbReference type="KEGG" id="vmo:VMUT_1832"/>
<feature type="domain" description="CobQ/CobB/MinD/ParA nucleotide binding" evidence="8">
    <location>
        <begin position="16"/>
        <end position="252"/>
    </location>
</feature>
<dbReference type="GO" id="GO:0009236">
    <property type="term" value="P:cobalamin biosynthetic process"/>
    <property type="evidence" value="ECO:0007669"/>
    <property type="project" value="UniProtKB-UniRule"/>
</dbReference>
<dbReference type="CDD" id="cd01750">
    <property type="entry name" value="GATase1_CobQ"/>
    <property type="match status" value="1"/>
</dbReference>
<dbReference type="Proteomes" id="UP000007485">
    <property type="component" value="Chromosome"/>
</dbReference>
<name>F0QVD1_VULM7</name>
<dbReference type="PROSITE" id="PS51274">
    <property type="entry name" value="GATASE_COBBQ"/>
    <property type="match status" value="1"/>
</dbReference>
<keyword evidence="5 7" id="KW-0315">Glutamine amidotransferase</keyword>
<dbReference type="InterPro" id="IPR033949">
    <property type="entry name" value="CobQ_GATase1"/>
</dbReference>
<comment type="pathway">
    <text evidence="1 7">Cofactor biosynthesis; adenosylcobalamin biosynthesis.</text>
</comment>
<proteinExistence type="inferred from homology"/>
<dbReference type="GO" id="GO:0015420">
    <property type="term" value="F:ABC-type vitamin B12 transporter activity"/>
    <property type="evidence" value="ECO:0007669"/>
    <property type="project" value="UniProtKB-UniRule"/>
</dbReference>
<dbReference type="GO" id="GO:0003824">
    <property type="term" value="F:catalytic activity"/>
    <property type="evidence" value="ECO:0007669"/>
    <property type="project" value="InterPro"/>
</dbReference>
<evidence type="ECO:0000259" key="9">
    <source>
        <dbReference type="Pfam" id="PF07685"/>
    </source>
</evidence>
<protein>
    <recommendedName>
        <fullName evidence="3 7">Probable cobyric acid synthase</fullName>
    </recommendedName>
</protein>
<dbReference type="InterPro" id="IPR027417">
    <property type="entry name" value="P-loop_NTPase"/>
</dbReference>
<evidence type="ECO:0000256" key="4">
    <source>
        <dbReference type="ARBA" id="ARBA00022573"/>
    </source>
</evidence>
<evidence type="ECO:0000256" key="6">
    <source>
        <dbReference type="ARBA" id="ARBA00025166"/>
    </source>
</evidence>
<evidence type="ECO:0000313" key="10">
    <source>
        <dbReference type="EMBL" id="ADY02033.1"/>
    </source>
</evidence>
<dbReference type="HAMAP" id="MF_00028">
    <property type="entry name" value="CobQ"/>
    <property type="match status" value="1"/>
</dbReference>
<evidence type="ECO:0000256" key="3">
    <source>
        <dbReference type="ARBA" id="ARBA00014921"/>
    </source>
</evidence>
<dbReference type="HOGENOM" id="CLU_019250_2_2_2"/>
<dbReference type="InterPro" id="IPR029062">
    <property type="entry name" value="Class_I_gatase-like"/>
</dbReference>
<feature type="domain" description="CobB/CobQ-like glutamine amidotransferase" evidence="9">
    <location>
        <begin position="263"/>
        <end position="448"/>
    </location>
</feature>